<evidence type="ECO:0000313" key="1">
    <source>
        <dbReference type="EMBL" id="SFH75197.1"/>
    </source>
</evidence>
<reference evidence="1 2" key="1">
    <citation type="submission" date="2016-10" db="EMBL/GenBank/DDBJ databases">
        <authorList>
            <person name="de Groot N.N."/>
        </authorList>
    </citation>
    <scope>NUCLEOTIDE SEQUENCE [LARGE SCALE GENOMIC DNA]</scope>
    <source>
        <strain evidence="1 2">CGMCC 1.11156</strain>
    </source>
</reference>
<organism evidence="1 2">
    <name type="scientific">Nocardioides psychrotolerans</name>
    <dbReference type="NCBI Taxonomy" id="1005945"/>
    <lineage>
        <taxon>Bacteria</taxon>
        <taxon>Bacillati</taxon>
        <taxon>Actinomycetota</taxon>
        <taxon>Actinomycetes</taxon>
        <taxon>Propionibacteriales</taxon>
        <taxon>Nocardioidaceae</taxon>
        <taxon>Nocardioides</taxon>
    </lineage>
</organism>
<protein>
    <submittedName>
        <fullName evidence="1">Uncharacterized protein</fullName>
    </submittedName>
</protein>
<gene>
    <name evidence="1" type="ORF">SAMN05216561_102112</name>
</gene>
<proteinExistence type="predicted"/>
<dbReference type="AlphaFoldDB" id="A0A1I3CL16"/>
<dbReference type="STRING" id="1005945.SAMN05216561_102112"/>
<dbReference type="Proteomes" id="UP000198649">
    <property type="component" value="Unassembled WGS sequence"/>
</dbReference>
<sequence length="284" mass="31902">MGDDLVEQRILEQSMRMGSRAVVTGWAALRLLGGGFFDGFAPDGTTSLPVPIAANGKRVRAHEQIRLVRDTVPPDEVVVVQGIRCAGVHRALYDEMRRRGLGREGTVAADMVFAAELTSLRRMQTYTLSRRWFRDIRGVAACLTMCDEGSLSPQETRFRLIWEHDARWGRPLCNRAVIDLDGCFLGIPDLLDPHRGVVGEYAGAHHRDRDRHRSDVRREDLFRRAGLEYVETVGADLRDERLVVERMHAAESRAGLVPKLWRLGPAGASLDERLGARERGWGVE</sequence>
<dbReference type="EMBL" id="FOQG01000002">
    <property type="protein sequence ID" value="SFH75197.1"/>
    <property type="molecule type" value="Genomic_DNA"/>
</dbReference>
<accession>A0A1I3CL16</accession>
<keyword evidence="2" id="KW-1185">Reference proteome</keyword>
<name>A0A1I3CL16_9ACTN</name>
<evidence type="ECO:0000313" key="2">
    <source>
        <dbReference type="Proteomes" id="UP000198649"/>
    </source>
</evidence>